<keyword evidence="12" id="KW-0648">Protein biosynthesis</keyword>
<evidence type="ECO:0000256" key="7">
    <source>
        <dbReference type="ARBA" id="ARBA00022555"/>
    </source>
</evidence>
<comment type="subcellular location">
    <subcellularLocation>
        <location evidence="2">Cytoplasm</location>
    </subcellularLocation>
</comment>
<organism evidence="18 19">
    <name type="scientific">Candidatus Roizmanbacteria bacterium RIFCSPLOWO2_01_FULL_37_12</name>
    <dbReference type="NCBI Taxonomy" id="1802056"/>
    <lineage>
        <taxon>Bacteria</taxon>
        <taxon>Candidatus Roizmaniibacteriota</taxon>
    </lineage>
</organism>
<gene>
    <name evidence="18" type="ORF">A2954_06900</name>
</gene>
<dbReference type="AlphaFoldDB" id="A0A1F7ID76"/>
<comment type="function">
    <text evidence="1">Is required not only for elongation of protein synthesis but also for the initiation of all mRNA translation through initiator tRNA(fMet) aminoacylation.</text>
</comment>
<dbReference type="GO" id="GO:0000049">
    <property type="term" value="F:tRNA binding"/>
    <property type="evidence" value="ECO:0007669"/>
    <property type="project" value="UniProtKB-UniRule"/>
</dbReference>
<keyword evidence="8 18" id="KW-0436">Ligase</keyword>
<evidence type="ECO:0000256" key="5">
    <source>
        <dbReference type="ARBA" id="ARBA00018753"/>
    </source>
</evidence>
<dbReference type="InterPro" id="IPR002547">
    <property type="entry name" value="tRNA-bd_dom"/>
</dbReference>
<evidence type="ECO:0000256" key="14">
    <source>
        <dbReference type="ARBA" id="ARBA00030904"/>
    </source>
</evidence>
<dbReference type="GO" id="GO:0005524">
    <property type="term" value="F:ATP binding"/>
    <property type="evidence" value="ECO:0007669"/>
    <property type="project" value="UniProtKB-KW"/>
</dbReference>
<dbReference type="Gene3D" id="2.40.50.140">
    <property type="entry name" value="Nucleic acid-binding proteins"/>
    <property type="match status" value="1"/>
</dbReference>
<keyword evidence="10" id="KW-0067">ATP-binding</keyword>
<dbReference type="GO" id="GO:0005737">
    <property type="term" value="C:cytoplasm"/>
    <property type="evidence" value="ECO:0007669"/>
    <property type="project" value="UniProtKB-SubCell"/>
</dbReference>
<reference evidence="18 19" key="1">
    <citation type="journal article" date="2016" name="Nat. Commun.">
        <title>Thousands of microbial genomes shed light on interconnected biogeochemical processes in an aquifer system.</title>
        <authorList>
            <person name="Anantharaman K."/>
            <person name="Brown C.T."/>
            <person name="Hug L.A."/>
            <person name="Sharon I."/>
            <person name="Castelle C.J."/>
            <person name="Probst A.J."/>
            <person name="Thomas B.C."/>
            <person name="Singh A."/>
            <person name="Wilkins M.J."/>
            <person name="Karaoz U."/>
            <person name="Brodie E.L."/>
            <person name="Williams K.H."/>
            <person name="Hubbard S.S."/>
            <person name="Banfield J.F."/>
        </authorList>
    </citation>
    <scope>NUCLEOTIDE SEQUENCE [LARGE SCALE GENOMIC DNA]</scope>
</reference>
<keyword evidence="11 16" id="KW-0694">RNA-binding</keyword>
<comment type="subunit">
    <text evidence="3">Homodimer.</text>
</comment>
<dbReference type="FunFam" id="2.40.50.140:FF:000042">
    <property type="entry name" value="Methionine--tRNA ligase"/>
    <property type="match status" value="1"/>
</dbReference>
<evidence type="ECO:0000313" key="18">
    <source>
        <dbReference type="EMBL" id="OGK41319.1"/>
    </source>
</evidence>
<comment type="caution">
    <text evidence="18">The sequence shown here is derived from an EMBL/GenBank/DDBJ whole genome shotgun (WGS) entry which is preliminary data.</text>
</comment>
<dbReference type="InterPro" id="IPR004495">
    <property type="entry name" value="Met-tRNA-synth_bsu_C"/>
</dbReference>
<evidence type="ECO:0000256" key="16">
    <source>
        <dbReference type="PROSITE-ProRule" id="PRU00209"/>
    </source>
</evidence>
<evidence type="ECO:0000256" key="11">
    <source>
        <dbReference type="ARBA" id="ARBA00022884"/>
    </source>
</evidence>
<evidence type="ECO:0000259" key="17">
    <source>
        <dbReference type="PROSITE" id="PS50886"/>
    </source>
</evidence>
<evidence type="ECO:0000256" key="9">
    <source>
        <dbReference type="ARBA" id="ARBA00022741"/>
    </source>
</evidence>
<dbReference type="EC" id="6.1.1.10" evidence="4"/>
<evidence type="ECO:0000256" key="1">
    <source>
        <dbReference type="ARBA" id="ARBA00003314"/>
    </source>
</evidence>
<keyword evidence="6" id="KW-0963">Cytoplasm</keyword>
<dbReference type="PANTHER" id="PTHR11586">
    <property type="entry name" value="TRNA-AMINOACYLATION COFACTOR ARC1 FAMILY MEMBER"/>
    <property type="match status" value="1"/>
</dbReference>
<protein>
    <recommendedName>
        <fullName evidence="5">Methionine--tRNA ligase</fullName>
        <ecNumber evidence="4">6.1.1.10</ecNumber>
    </recommendedName>
    <alternativeName>
        <fullName evidence="14">Methionyl-tRNA synthetase</fullName>
    </alternativeName>
</protein>
<dbReference type="PANTHER" id="PTHR11586:SF37">
    <property type="entry name" value="TRNA-BINDING DOMAIN-CONTAINING PROTEIN"/>
    <property type="match status" value="1"/>
</dbReference>
<dbReference type="SUPFAM" id="SSF50249">
    <property type="entry name" value="Nucleic acid-binding proteins"/>
    <property type="match status" value="1"/>
</dbReference>
<evidence type="ECO:0000256" key="4">
    <source>
        <dbReference type="ARBA" id="ARBA00012838"/>
    </source>
</evidence>
<dbReference type="EMBL" id="MGAG01000013">
    <property type="protein sequence ID" value="OGK41319.1"/>
    <property type="molecule type" value="Genomic_DNA"/>
</dbReference>
<comment type="catalytic activity">
    <reaction evidence="15">
        <text>tRNA(Met) + L-methionine + ATP = L-methionyl-tRNA(Met) + AMP + diphosphate</text>
        <dbReference type="Rhea" id="RHEA:13481"/>
        <dbReference type="Rhea" id="RHEA-COMP:9667"/>
        <dbReference type="Rhea" id="RHEA-COMP:9698"/>
        <dbReference type="ChEBI" id="CHEBI:30616"/>
        <dbReference type="ChEBI" id="CHEBI:33019"/>
        <dbReference type="ChEBI" id="CHEBI:57844"/>
        <dbReference type="ChEBI" id="CHEBI:78442"/>
        <dbReference type="ChEBI" id="CHEBI:78530"/>
        <dbReference type="ChEBI" id="CHEBI:456215"/>
        <dbReference type="EC" id="6.1.1.10"/>
    </reaction>
</comment>
<dbReference type="STRING" id="1802056.A2954_06900"/>
<proteinExistence type="predicted"/>
<accession>A0A1F7ID76</accession>
<sequence>MDKIKFEDWKKVEIKVGQIKSIERVPDTDKLYKLQVDIGEEKTRQVITGLVPYYSEEELKNKKIIVVTNLEPAKFKGEDSQAMLLAATNKEKGKVVILTVEKDVEVGTLIT</sequence>
<evidence type="ECO:0000256" key="15">
    <source>
        <dbReference type="ARBA" id="ARBA00047364"/>
    </source>
</evidence>
<dbReference type="InterPro" id="IPR051270">
    <property type="entry name" value="Tyrosine-tRNA_ligase_regulator"/>
</dbReference>
<evidence type="ECO:0000313" key="19">
    <source>
        <dbReference type="Proteomes" id="UP000177698"/>
    </source>
</evidence>
<evidence type="ECO:0000256" key="2">
    <source>
        <dbReference type="ARBA" id="ARBA00004496"/>
    </source>
</evidence>
<evidence type="ECO:0000256" key="13">
    <source>
        <dbReference type="ARBA" id="ARBA00023146"/>
    </source>
</evidence>
<evidence type="ECO:0000256" key="6">
    <source>
        <dbReference type="ARBA" id="ARBA00022490"/>
    </source>
</evidence>
<feature type="domain" description="TRNA-binding" evidence="17">
    <location>
        <begin position="8"/>
        <end position="111"/>
    </location>
</feature>
<evidence type="ECO:0000256" key="12">
    <source>
        <dbReference type="ARBA" id="ARBA00022917"/>
    </source>
</evidence>
<dbReference type="PROSITE" id="PS50886">
    <property type="entry name" value="TRBD"/>
    <property type="match status" value="1"/>
</dbReference>
<dbReference type="GO" id="GO:0004825">
    <property type="term" value="F:methionine-tRNA ligase activity"/>
    <property type="evidence" value="ECO:0007669"/>
    <property type="project" value="UniProtKB-EC"/>
</dbReference>
<dbReference type="NCBIfam" id="TIGR00399">
    <property type="entry name" value="metG_C_term"/>
    <property type="match status" value="1"/>
</dbReference>
<name>A0A1F7ID76_9BACT</name>
<dbReference type="GO" id="GO:0006431">
    <property type="term" value="P:methionyl-tRNA aminoacylation"/>
    <property type="evidence" value="ECO:0007669"/>
    <property type="project" value="InterPro"/>
</dbReference>
<evidence type="ECO:0000256" key="3">
    <source>
        <dbReference type="ARBA" id="ARBA00011738"/>
    </source>
</evidence>
<keyword evidence="13" id="KW-0030">Aminoacyl-tRNA synthetase</keyword>
<keyword evidence="7 16" id="KW-0820">tRNA-binding</keyword>
<evidence type="ECO:0000256" key="10">
    <source>
        <dbReference type="ARBA" id="ARBA00022840"/>
    </source>
</evidence>
<dbReference type="Pfam" id="PF01588">
    <property type="entry name" value="tRNA_bind"/>
    <property type="match status" value="1"/>
</dbReference>
<evidence type="ECO:0000256" key="8">
    <source>
        <dbReference type="ARBA" id="ARBA00022598"/>
    </source>
</evidence>
<keyword evidence="9" id="KW-0547">Nucleotide-binding</keyword>
<dbReference type="InterPro" id="IPR012340">
    <property type="entry name" value="NA-bd_OB-fold"/>
</dbReference>
<dbReference type="Proteomes" id="UP000177698">
    <property type="component" value="Unassembled WGS sequence"/>
</dbReference>